<organism evidence="1 2">
    <name type="scientific">Gigaspora margarita</name>
    <dbReference type="NCBI Taxonomy" id="4874"/>
    <lineage>
        <taxon>Eukaryota</taxon>
        <taxon>Fungi</taxon>
        <taxon>Fungi incertae sedis</taxon>
        <taxon>Mucoromycota</taxon>
        <taxon>Glomeromycotina</taxon>
        <taxon>Glomeromycetes</taxon>
        <taxon>Diversisporales</taxon>
        <taxon>Gigasporaceae</taxon>
        <taxon>Gigaspora</taxon>
    </lineage>
</organism>
<evidence type="ECO:0000313" key="1">
    <source>
        <dbReference type="EMBL" id="KAF0476775.1"/>
    </source>
</evidence>
<dbReference type="AlphaFoldDB" id="A0A8H4ABW7"/>
<comment type="caution">
    <text evidence="1">The sequence shown here is derived from an EMBL/GenBank/DDBJ whole genome shotgun (WGS) entry which is preliminary data.</text>
</comment>
<protein>
    <recommendedName>
        <fullName evidence="3">RING-type domain-containing protein</fullName>
    </recommendedName>
</protein>
<accession>A0A8H4ABW7</accession>
<sequence>MLDLLDNLVPATLDIYAILFRSGQFNQYFDTVFRLWTFALRWKRKNYNKAPLAFISDYLYWQENNHPLANIISKSLVNFNDYFVENFHSRLQANININYTSDNIIEQSYLLDMHNNQLFNAFRTEKTYPYKPNQLDYLTKKSSLFLLEHFQKIFQNFGKSRIITSKNKKDDIKCYIATLNETLEIKCLPTGYHTAHLPSLDTCDYCKISIKSSTSKVYICGHSYHDNCYNLMESGCKHCLEYYKKGIFQQVKAFKNGLKKIKDEDIILNNENTDDINDDDELDDENNNEMEENNIDNRLQIAINNINQWIVIS</sequence>
<dbReference type="OrthoDB" id="2420872at2759"/>
<dbReference type="EMBL" id="WTPW01000821">
    <property type="protein sequence ID" value="KAF0476775.1"/>
    <property type="molecule type" value="Genomic_DNA"/>
</dbReference>
<keyword evidence="2" id="KW-1185">Reference proteome</keyword>
<evidence type="ECO:0000313" key="2">
    <source>
        <dbReference type="Proteomes" id="UP000439903"/>
    </source>
</evidence>
<dbReference type="Proteomes" id="UP000439903">
    <property type="component" value="Unassembled WGS sequence"/>
</dbReference>
<evidence type="ECO:0008006" key="3">
    <source>
        <dbReference type="Google" id="ProtNLM"/>
    </source>
</evidence>
<gene>
    <name evidence="1" type="ORF">F8M41_024321</name>
</gene>
<reference evidence="1 2" key="1">
    <citation type="journal article" date="2019" name="Environ. Microbiol.">
        <title>At the nexus of three kingdoms: the genome of the mycorrhizal fungus Gigaspora margarita provides insights into plant, endobacterial and fungal interactions.</title>
        <authorList>
            <person name="Venice F."/>
            <person name="Ghignone S."/>
            <person name="Salvioli di Fossalunga A."/>
            <person name="Amselem J."/>
            <person name="Novero M."/>
            <person name="Xianan X."/>
            <person name="Sedzielewska Toro K."/>
            <person name="Morin E."/>
            <person name="Lipzen A."/>
            <person name="Grigoriev I.V."/>
            <person name="Henrissat B."/>
            <person name="Martin F.M."/>
            <person name="Bonfante P."/>
        </authorList>
    </citation>
    <scope>NUCLEOTIDE SEQUENCE [LARGE SCALE GENOMIC DNA]</scope>
    <source>
        <strain evidence="1 2">BEG34</strain>
    </source>
</reference>
<name>A0A8H4ABW7_GIGMA</name>
<proteinExistence type="predicted"/>